<evidence type="ECO:0000256" key="1">
    <source>
        <dbReference type="SAM" id="SignalP"/>
    </source>
</evidence>
<accession>A0A8H6Z669</accession>
<evidence type="ECO:0000313" key="3">
    <source>
        <dbReference type="Proteomes" id="UP000620124"/>
    </source>
</evidence>
<dbReference type="AlphaFoldDB" id="A0A8H6Z669"/>
<sequence length="106" mass="12114">MMIRGWIWRTLCLQVVQSQSRWKILTTMLGRGSDSDSDGDPFEGRPDEIFREESDEEEDCAFGDNFQAAPWLQGLSAQERLEEVFNVDAATRGHCRKKAFLADKSV</sequence>
<proteinExistence type="predicted"/>
<gene>
    <name evidence="2" type="ORF">MVEN_00026300</name>
</gene>
<dbReference type="EMBL" id="JACAZI010000001">
    <property type="protein sequence ID" value="KAF7371699.1"/>
    <property type="molecule type" value="Genomic_DNA"/>
</dbReference>
<dbReference type="Proteomes" id="UP000620124">
    <property type="component" value="Unassembled WGS sequence"/>
</dbReference>
<dbReference type="OrthoDB" id="3066697at2759"/>
<name>A0A8H6Z669_9AGAR</name>
<protein>
    <submittedName>
        <fullName evidence="2">Uncharacterized protein</fullName>
    </submittedName>
</protein>
<feature type="chain" id="PRO_5034559001" evidence="1">
    <location>
        <begin position="19"/>
        <end position="106"/>
    </location>
</feature>
<keyword evidence="3" id="KW-1185">Reference proteome</keyword>
<feature type="signal peptide" evidence="1">
    <location>
        <begin position="1"/>
        <end position="18"/>
    </location>
</feature>
<comment type="caution">
    <text evidence="2">The sequence shown here is derived from an EMBL/GenBank/DDBJ whole genome shotgun (WGS) entry which is preliminary data.</text>
</comment>
<reference evidence="2" key="1">
    <citation type="submission" date="2020-05" db="EMBL/GenBank/DDBJ databases">
        <title>Mycena genomes resolve the evolution of fungal bioluminescence.</title>
        <authorList>
            <person name="Tsai I.J."/>
        </authorList>
    </citation>
    <scope>NUCLEOTIDE SEQUENCE</scope>
    <source>
        <strain evidence="2">CCC161011</strain>
    </source>
</reference>
<organism evidence="2 3">
    <name type="scientific">Mycena venus</name>
    <dbReference type="NCBI Taxonomy" id="2733690"/>
    <lineage>
        <taxon>Eukaryota</taxon>
        <taxon>Fungi</taxon>
        <taxon>Dikarya</taxon>
        <taxon>Basidiomycota</taxon>
        <taxon>Agaricomycotina</taxon>
        <taxon>Agaricomycetes</taxon>
        <taxon>Agaricomycetidae</taxon>
        <taxon>Agaricales</taxon>
        <taxon>Marasmiineae</taxon>
        <taxon>Mycenaceae</taxon>
        <taxon>Mycena</taxon>
    </lineage>
</organism>
<keyword evidence="1" id="KW-0732">Signal</keyword>
<evidence type="ECO:0000313" key="2">
    <source>
        <dbReference type="EMBL" id="KAF7371699.1"/>
    </source>
</evidence>